<feature type="transmembrane region" description="Helical" evidence="7">
    <location>
        <begin position="132"/>
        <end position="151"/>
    </location>
</feature>
<dbReference type="PANTHER" id="PTHR16119">
    <property type="entry name" value="TRANSMEMBRANE PROTEIN 144"/>
    <property type="match status" value="1"/>
</dbReference>
<comment type="caution">
    <text evidence="8">The sequence shown here is derived from an EMBL/GenBank/DDBJ whole genome shotgun (WGS) entry which is preliminary data.</text>
</comment>
<accession>V6IVA9</accession>
<reference evidence="8 9" key="1">
    <citation type="journal article" date="2013" name="Genome Announc.">
        <title>Genome Sequence of Sporolactobacillus laevolacticus DSM442, an Efficient Polymer-Grade D-Lactate Producer from Agricultural Waste Cottonseed as a Nitrogen Source.</title>
        <authorList>
            <person name="Wang H."/>
            <person name="Wang L."/>
            <person name="Ju J."/>
            <person name="Yu B."/>
            <person name="Ma Y."/>
        </authorList>
    </citation>
    <scope>NUCLEOTIDE SEQUENCE [LARGE SCALE GENOMIC DNA]</scope>
    <source>
        <strain evidence="8 9">DSM 442</strain>
    </source>
</reference>
<feature type="transmembrane region" description="Helical" evidence="7">
    <location>
        <begin position="50"/>
        <end position="68"/>
    </location>
</feature>
<feature type="transmembrane region" description="Helical" evidence="7">
    <location>
        <begin position="283"/>
        <end position="302"/>
    </location>
</feature>
<proteinExistence type="inferred from homology"/>
<dbReference type="SUPFAM" id="SSF103481">
    <property type="entry name" value="Multidrug resistance efflux transporter EmrE"/>
    <property type="match status" value="2"/>
</dbReference>
<dbReference type="InterPro" id="IPR037185">
    <property type="entry name" value="EmrE-like"/>
</dbReference>
<evidence type="ECO:0000256" key="2">
    <source>
        <dbReference type="ARBA" id="ARBA00006117"/>
    </source>
</evidence>
<organism evidence="8 9">
    <name type="scientific">Sporolactobacillus laevolacticus DSM 442</name>
    <dbReference type="NCBI Taxonomy" id="1395513"/>
    <lineage>
        <taxon>Bacteria</taxon>
        <taxon>Bacillati</taxon>
        <taxon>Bacillota</taxon>
        <taxon>Bacilli</taxon>
        <taxon>Bacillales</taxon>
        <taxon>Sporolactobacillaceae</taxon>
        <taxon>Sporolactobacillus</taxon>
    </lineage>
</organism>
<evidence type="ECO:0000256" key="7">
    <source>
        <dbReference type="SAM" id="Phobius"/>
    </source>
</evidence>
<evidence type="ECO:0000256" key="4">
    <source>
        <dbReference type="ARBA" id="ARBA00022692"/>
    </source>
</evidence>
<dbReference type="AlphaFoldDB" id="V6IVA9"/>
<dbReference type="Pfam" id="PF06800">
    <property type="entry name" value="Sugar_transport"/>
    <property type="match status" value="1"/>
</dbReference>
<feature type="transmembrane region" description="Helical" evidence="7">
    <location>
        <begin position="227"/>
        <end position="246"/>
    </location>
</feature>
<dbReference type="GO" id="GO:0016020">
    <property type="term" value="C:membrane"/>
    <property type="evidence" value="ECO:0007669"/>
    <property type="project" value="InterPro"/>
</dbReference>
<evidence type="ECO:0000256" key="5">
    <source>
        <dbReference type="ARBA" id="ARBA00022989"/>
    </source>
</evidence>
<feature type="transmembrane region" description="Helical" evidence="7">
    <location>
        <begin position="252"/>
        <end position="274"/>
    </location>
</feature>
<keyword evidence="3 8" id="KW-0813">Transport</keyword>
<keyword evidence="6 7" id="KW-0472">Membrane</keyword>
<protein>
    <submittedName>
        <fullName evidence="8">Glucose transporter GlcU</fullName>
    </submittedName>
</protein>
<keyword evidence="4 7" id="KW-0812">Transmembrane</keyword>
<dbReference type="PATRIC" id="fig|1395513.3.peg.2853"/>
<dbReference type="Proteomes" id="UP000018296">
    <property type="component" value="Unassembled WGS sequence"/>
</dbReference>
<feature type="transmembrane region" description="Helical" evidence="7">
    <location>
        <begin position="74"/>
        <end position="95"/>
    </location>
</feature>
<comment type="subcellular location">
    <subcellularLocation>
        <location evidence="1">Endomembrane system</location>
        <topology evidence="1">Multi-pass membrane protein</topology>
    </subcellularLocation>
</comment>
<feature type="transmembrane region" description="Helical" evidence="7">
    <location>
        <begin position="197"/>
        <end position="215"/>
    </location>
</feature>
<keyword evidence="9" id="KW-1185">Reference proteome</keyword>
<evidence type="ECO:0000256" key="6">
    <source>
        <dbReference type="ARBA" id="ARBA00023136"/>
    </source>
</evidence>
<feature type="transmembrane region" description="Helical" evidence="7">
    <location>
        <begin position="171"/>
        <end position="191"/>
    </location>
</feature>
<name>V6IVA9_9BACL</name>
<dbReference type="PANTHER" id="PTHR16119:SF17">
    <property type="entry name" value="TRANSMEMBRANE PROTEIN 144"/>
    <property type="match status" value="1"/>
</dbReference>
<feature type="transmembrane region" description="Helical" evidence="7">
    <location>
        <begin position="15"/>
        <end position="38"/>
    </location>
</feature>
<comment type="similarity">
    <text evidence="2">Belongs to the GRP transporter (TC 2.A.7.5) family.</text>
</comment>
<feature type="transmembrane region" description="Helical" evidence="7">
    <location>
        <begin position="107"/>
        <end position="126"/>
    </location>
</feature>
<keyword evidence="3 8" id="KW-0762">Sugar transport</keyword>
<evidence type="ECO:0000313" key="8">
    <source>
        <dbReference type="EMBL" id="EST11077.1"/>
    </source>
</evidence>
<evidence type="ECO:0000256" key="3">
    <source>
        <dbReference type="ARBA" id="ARBA00022597"/>
    </source>
</evidence>
<evidence type="ECO:0000256" key="1">
    <source>
        <dbReference type="ARBA" id="ARBA00004127"/>
    </source>
</evidence>
<evidence type="ECO:0000313" key="9">
    <source>
        <dbReference type="Proteomes" id="UP000018296"/>
    </source>
</evidence>
<sequence length="305" mass="32581">MLALLSLESWQSLKGVGILTGLLISLIPALLWGTLPLVSAKVGGTPHHQVFGMTIGALLFSVAVFFIVPPELNATVVVVSFISGLCWAFGQFYQFAAMKAIGVSKTMPLSTGMQLAGAAVCGIVIFHEWDTAFRMILGLTALVLIVIGVLFTSKEKRNSPDQKTNTMVKGIFLIVLSTLGYVSYIVILRSFQIDGWSAIFPQSIGMILGAVVMSGKRVKSLYNRHTAYNIVSGFMWAGGNISLLIATKLEGIAISFSMSQIGTVLSTLGGIFILGEKKTKNQMVLLMIGCILIILGGVLLGFTKG</sequence>
<dbReference type="CDD" id="cd23112">
    <property type="entry name" value="glucose_uptake_GlcU"/>
    <property type="match status" value="1"/>
</dbReference>
<dbReference type="GO" id="GO:0015144">
    <property type="term" value="F:carbohydrate transmembrane transporter activity"/>
    <property type="evidence" value="ECO:0007669"/>
    <property type="project" value="InterPro"/>
</dbReference>
<dbReference type="STRING" id="1395513.P343_14080"/>
<gene>
    <name evidence="8" type="ORF">P343_14080</name>
</gene>
<dbReference type="EMBL" id="AWTC01000014">
    <property type="protein sequence ID" value="EST11077.1"/>
    <property type="molecule type" value="Genomic_DNA"/>
</dbReference>
<keyword evidence="5 7" id="KW-1133">Transmembrane helix</keyword>
<dbReference type="InterPro" id="IPR010651">
    <property type="entry name" value="Sugar_transport"/>
</dbReference>
<dbReference type="GO" id="GO:0012505">
    <property type="term" value="C:endomembrane system"/>
    <property type="evidence" value="ECO:0007669"/>
    <property type="project" value="UniProtKB-SubCell"/>
</dbReference>
<dbReference type="eggNOG" id="COG4975">
    <property type="taxonomic scope" value="Bacteria"/>
</dbReference>